<dbReference type="PANTHER" id="PTHR11081:SF75">
    <property type="entry name" value="ENDONUCLEASE, PUTATIVE (AFU_ORTHOLOGUE AFUA_3G13260)-RELATED"/>
    <property type="match status" value="1"/>
</dbReference>
<dbReference type="GO" id="GO:0008821">
    <property type="term" value="F:crossover junction DNA endonuclease activity"/>
    <property type="evidence" value="ECO:0007669"/>
    <property type="project" value="InterPro"/>
</dbReference>
<dbReference type="SUPFAM" id="SSF88723">
    <property type="entry name" value="PIN domain-like"/>
    <property type="match status" value="1"/>
</dbReference>
<dbReference type="Gene3D" id="3.40.50.1010">
    <property type="entry name" value="5'-nuclease"/>
    <property type="match status" value="2"/>
</dbReference>
<dbReference type="GO" id="GO:0017108">
    <property type="term" value="F:5'-flap endonuclease activity"/>
    <property type="evidence" value="ECO:0007669"/>
    <property type="project" value="TreeGrafter"/>
</dbReference>
<keyword evidence="1" id="KW-0540">Nuclease</keyword>
<dbReference type="SUPFAM" id="SSF47807">
    <property type="entry name" value="5' to 3' exonuclease, C-terminal subdomain"/>
    <property type="match status" value="1"/>
</dbReference>
<dbReference type="PANTHER" id="PTHR11081">
    <property type="entry name" value="FLAP ENDONUCLEASE FAMILY MEMBER"/>
    <property type="match status" value="1"/>
</dbReference>
<evidence type="ECO:0000313" key="6">
    <source>
        <dbReference type="EMBL" id="WEW54995.1"/>
    </source>
</evidence>
<dbReference type="EMBL" id="CP120627">
    <property type="protein sequence ID" value="WEW54995.1"/>
    <property type="molecule type" value="Genomic_DNA"/>
</dbReference>
<evidence type="ECO:0000256" key="3">
    <source>
        <dbReference type="SAM" id="MobiDB-lite"/>
    </source>
</evidence>
<feature type="region of interest" description="Disordered" evidence="3">
    <location>
        <begin position="545"/>
        <end position="596"/>
    </location>
</feature>
<feature type="compositionally biased region" description="Polar residues" evidence="3">
    <location>
        <begin position="674"/>
        <end position="685"/>
    </location>
</feature>
<evidence type="ECO:0000259" key="4">
    <source>
        <dbReference type="SMART" id="SM00484"/>
    </source>
</evidence>
<dbReference type="GO" id="GO:0006281">
    <property type="term" value="P:DNA repair"/>
    <property type="evidence" value="ECO:0007669"/>
    <property type="project" value="UniProtKB-ARBA"/>
</dbReference>
<dbReference type="InterPro" id="IPR037316">
    <property type="entry name" value="Yen1_H3TH"/>
</dbReference>
<dbReference type="SMART" id="SM00485">
    <property type="entry name" value="XPGN"/>
    <property type="match status" value="1"/>
</dbReference>
<feature type="compositionally biased region" description="Polar residues" evidence="3">
    <location>
        <begin position="583"/>
        <end position="596"/>
    </location>
</feature>
<proteinExistence type="predicted"/>
<evidence type="ECO:0000313" key="7">
    <source>
        <dbReference type="Proteomes" id="UP001219355"/>
    </source>
</evidence>
<protein>
    <submittedName>
        <fullName evidence="6">Uncharacterized protein</fullName>
    </submittedName>
</protein>
<keyword evidence="2" id="KW-0378">Hydrolase</keyword>
<dbReference type="Pfam" id="PF00752">
    <property type="entry name" value="XPG_N"/>
    <property type="match status" value="1"/>
</dbReference>
<keyword evidence="7" id="KW-1185">Reference proteome</keyword>
<feature type="domain" description="XPG-I" evidence="4">
    <location>
        <begin position="111"/>
        <end position="176"/>
    </location>
</feature>
<dbReference type="Proteomes" id="UP001219355">
    <property type="component" value="Chromosome 1"/>
</dbReference>
<dbReference type="AlphaFoldDB" id="A0AAF0DBG1"/>
<dbReference type="Pfam" id="PF00867">
    <property type="entry name" value="XPG_I"/>
    <property type="match status" value="1"/>
</dbReference>
<evidence type="ECO:0000259" key="5">
    <source>
        <dbReference type="SMART" id="SM00485"/>
    </source>
</evidence>
<dbReference type="CDD" id="cd09906">
    <property type="entry name" value="H3TH_YEN1"/>
    <property type="match status" value="1"/>
</dbReference>
<dbReference type="InterPro" id="IPR006086">
    <property type="entry name" value="XPG-I_dom"/>
</dbReference>
<evidence type="ECO:0000256" key="1">
    <source>
        <dbReference type="ARBA" id="ARBA00022722"/>
    </source>
</evidence>
<dbReference type="PRINTS" id="PR00853">
    <property type="entry name" value="XPGRADSUPER"/>
</dbReference>
<name>A0AAF0DBG1_9EURO</name>
<dbReference type="InterPro" id="IPR041177">
    <property type="entry name" value="GEN1_C"/>
</dbReference>
<organism evidence="6 7">
    <name type="scientific">Emydomyces testavorans</name>
    <dbReference type="NCBI Taxonomy" id="2070801"/>
    <lineage>
        <taxon>Eukaryota</taxon>
        <taxon>Fungi</taxon>
        <taxon>Dikarya</taxon>
        <taxon>Ascomycota</taxon>
        <taxon>Pezizomycotina</taxon>
        <taxon>Eurotiomycetes</taxon>
        <taxon>Eurotiomycetidae</taxon>
        <taxon>Onygenales</taxon>
        <taxon>Nannizziopsiaceae</taxon>
        <taxon>Emydomyces</taxon>
    </lineage>
</organism>
<feature type="region of interest" description="Disordered" evidence="3">
    <location>
        <begin position="744"/>
        <end position="780"/>
    </location>
</feature>
<dbReference type="SMART" id="SM00484">
    <property type="entry name" value="XPGI"/>
    <property type="match status" value="1"/>
</dbReference>
<feature type="region of interest" description="Disordered" evidence="3">
    <location>
        <begin position="651"/>
        <end position="721"/>
    </location>
</feature>
<feature type="region of interest" description="Disordered" evidence="3">
    <location>
        <begin position="500"/>
        <end position="528"/>
    </location>
</feature>
<feature type="domain" description="XPG N-terminal" evidence="5">
    <location>
        <begin position="1"/>
        <end position="101"/>
    </location>
</feature>
<evidence type="ECO:0000256" key="2">
    <source>
        <dbReference type="ARBA" id="ARBA00022801"/>
    </source>
</evidence>
<sequence length="780" mass="86230">MGIRGLIQELGSGDRISLAKLSIDHLQRTSRPLKIAVDVSIWIIQAQAAQGGSNPELRTLFYRLARLIALPIHPIFVFDGPGRPKYKRGKLIARNSRSGEYIVRSAKRLIELFRFHHHQAPGEAEAECAKLQTLGIVDAVLSNDTDTIMFGSKVTLMNFSKETSKSTSAAATHVNVYRRGGSGSNVQFDVGGMVLFALLSGGDYVPAGVPKCGPKLAAEISRAGFGADLLDAIKGNRTDLNTQLHEWRERLDYELSTNESGYFRSKHKAVRIPESFPDAQILFDYAQPRTSPEKQLEGLHTLPWDQNIDINALKQFVNEEFGWKYLTGAHRFIRKIAPSLLCYYLRVCPEKRHQARICGRKENFNMDGLAELKLQFVPAHVVDIDLNSETPLVSQEQTLDSAIHIDESDSENGQAGPFDSAKMRKLYDPTKEQTLWVFEAIAKLGMADEIKSWDDEQKRKKLAGSKSQASRMGSRRTKKVLDTGMTPGALHRYGTVVKTRAKLPSKPGKSAEISTTADHASKSDTYGNRSQKTIADFTAFGVRSSKSGISSRQLKQTRKKHSPTSSDIEAATTLGHSDEGRLLSSSDQQGDSNNPHSLVRAMDRIETAPQYITISSASSDESPSPIKKNMETCLPKGKAKTVLPETLLDNSATLKSSKHSRRPPSGVILDRDANNMTKKSSQDYMKSNLRKGRRTASPDSSHPGEPQGPCKGKNSTQPRKAESLIEQVKHVELADIDFKNGFWTFSQENDPEQASGAPHCDEQPRQSGKRVGRVSILDLT</sequence>
<dbReference type="InterPro" id="IPR006084">
    <property type="entry name" value="XPG/Rad2"/>
</dbReference>
<dbReference type="InterPro" id="IPR029060">
    <property type="entry name" value="PIN-like_dom_sf"/>
</dbReference>
<dbReference type="Pfam" id="PF18380">
    <property type="entry name" value="GEN1_C"/>
    <property type="match status" value="1"/>
</dbReference>
<feature type="compositionally biased region" description="Polar residues" evidence="3">
    <location>
        <begin position="545"/>
        <end position="554"/>
    </location>
</feature>
<accession>A0AAF0DBG1</accession>
<dbReference type="InterPro" id="IPR006085">
    <property type="entry name" value="XPG_DNA_repair_N"/>
</dbReference>
<feature type="region of interest" description="Disordered" evidence="3">
    <location>
        <begin position="459"/>
        <end position="487"/>
    </location>
</feature>
<dbReference type="InterPro" id="IPR036279">
    <property type="entry name" value="5-3_exonuclease_C_sf"/>
</dbReference>
<reference evidence="6" key="1">
    <citation type="submission" date="2023-03" db="EMBL/GenBank/DDBJ databases">
        <title>Emydomyces testavorans Genome Sequence.</title>
        <authorList>
            <person name="Hoyer L."/>
        </authorList>
    </citation>
    <scope>NUCLEOTIDE SEQUENCE</scope>
    <source>
        <strain evidence="6">16-2883</strain>
    </source>
</reference>
<dbReference type="CDD" id="cd09870">
    <property type="entry name" value="PIN_YEN1"/>
    <property type="match status" value="1"/>
</dbReference>
<feature type="compositionally biased region" description="Polar residues" evidence="3">
    <location>
        <begin position="512"/>
        <end position="528"/>
    </location>
</feature>
<gene>
    <name evidence="6" type="ORF">PRK78_000422</name>
</gene>